<organism evidence="2 3">
    <name type="scientific">Stylosanthes scabra</name>
    <dbReference type="NCBI Taxonomy" id="79078"/>
    <lineage>
        <taxon>Eukaryota</taxon>
        <taxon>Viridiplantae</taxon>
        <taxon>Streptophyta</taxon>
        <taxon>Embryophyta</taxon>
        <taxon>Tracheophyta</taxon>
        <taxon>Spermatophyta</taxon>
        <taxon>Magnoliopsida</taxon>
        <taxon>eudicotyledons</taxon>
        <taxon>Gunneridae</taxon>
        <taxon>Pentapetalae</taxon>
        <taxon>rosids</taxon>
        <taxon>fabids</taxon>
        <taxon>Fabales</taxon>
        <taxon>Fabaceae</taxon>
        <taxon>Papilionoideae</taxon>
        <taxon>50 kb inversion clade</taxon>
        <taxon>dalbergioids sensu lato</taxon>
        <taxon>Dalbergieae</taxon>
        <taxon>Pterocarpus clade</taxon>
        <taxon>Stylosanthes</taxon>
    </lineage>
</organism>
<feature type="compositionally biased region" description="Basic residues" evidence="1">
    <location>
        <begin position="1"/>
        <end position="13"/>
    </location>
</feature>
<protein>
    <submittedName>
        <fullName evidence="2">Uncharacterized protein</fullName>
    </submittedName>
</protein>
<sequence>MPRARTLHSRARALKAADESVNDDRALAPVHPTLVPLRRLSELVEGDRAPARLRQRVPTVASGAKIIRAKLEFQSFQARAQPLLQALLDPINGRTTEDTRTLH</sequence>
<evidence type="ECO:0000313" key="2">
    <source>
        <dbReference type="EMBL" id="MED6178333.1"/>
    </source>
</evidence>
<keyword evidence="3" id="KW-1185">Reference proteome</keyword>
<reference evidence="2 3" key="1">
    <citation type="journal article" date="2023" name="Plants (Basel)">
        <title>Bridging the Gap: Combining Genomics and Transcriptomics Approaches to Understand Stylosanthes scabra, an Orphan Legume from the Brazilian Caatinga.</title>
        <authorList>
            <person name="Ferreira-Neto J.R.C."/>
            <person name="da Silva M.D."/>
            <person name="Binneck E."/>
            <person name="de Melo N.F."/>
            <person name="da Silva R.H."/>
            <person name="de Melo A.L.T.M."/>
            <person name="Pandolfi V."/>
            <person name="Bustamante F.O."/>
            <person name="Brasileiro-Vidal A.C."/>
            <person name="Benko-Iseppon A.M."/>
        </authorList>
    </citation>
    <scope>NUCLEOTIDE SEQUENCE [LARGE SCALE GENOMIC DNA]</scope>
    <source>
        <tissue evidence="2">Leaves</tissue>
    </source>
</reference>
<evidence type="ECO:0000313" key="3">
    <source>
        <dbReference type="Proteomes" id="UP001341840"/>
    </source>
</evidence>
<feature type="non-terminal residue" evidence="2">
    <location>
        <position position="103"/>
    </location>
</feature>
<feature type="region of interest" description="Disordered" evidence="1">
    <location>
        <begin position="1"/>
        <end position="21"/>
    </location>
</feature>
<dbReference type="Proteomes" id="UP001341840">
    <property type="component" value="Unassembled WGS sequence"/>
</dbReference>
<name>A0ABU6W086_9FABA</name>
<accession>A0ABU6W086</accession>
<evidence type="ECO:0000256" key="1">
    <source>
        <dbReference type="SAM" id="MobiDB-lite"/>
    </source>
</evidence>
<dbReference type="EMBL" id="JASCZI010155303">
    <property type="protein sequence ID" value="MED6178333.1"/>
    <property type="molecule type" value="Genomic_DNA"/>
</dbReference>
<gene>
    <name evidence="2" type="ORF">PIB30_106628</name>
</gene>
<comment type="caution">
    <text evidence="2">The sequence shown here is derived from an EMBL/GenBank/DDBJ whole genome shotgun (WGS) entry which is preliminary data.</text>
</comment>
<proteinExistence type="predicted"/>